<dbReference type="EC" id="3.5.4.19" evidence="11"/>
<accession>A0A192H117</accession>
<feature type="binding site" evidence="11">
    <location>
        <position position="79"/>
    </location>
    <ligand>
        <name>Mg(2+)</name>
        <dbReference type="ChEBI" id="CHEBI:18420"/>
    </ligand>
</feature>
<evidence type="ECO:0000256" key="8">
    <source>
        <dbReference type="ARBA" id="ARBA00022605"/>
    </source>
</evidence>
<comment type="similarity">
    <text evidence="5">In the C-terminal section; belongs to the PRA-PH family.</text>
</comment>
<evidence type="ECO:0000256" key="2">
    <source>
        <dbReference type="ARBA" id="ARBA00001460"/>
    </source>
</evidence>
<evidence type="ECO:0000313" key="13">
    <source>
        <dbReference type="Proteomes" id="UP000078582"/>
    </source>
</evidence>
<evidence type="ECO:0000256" key="5">
    <source>
        <dbReference type="ARBA" id="ARBA00007731"/>
    </source>
</evidence>
<dbReference type="HAMAP" id="MF_01021">
    <property type="entry name" value="HisI"/>
    <property type="match status" value="1"/>
</dbReference>
<dbReference type="UniPathway" id="UPA00031">
    <property type="reaction ID" value="UER00008"/>
</dbReference>
<organism evidence="12 13">
    <name type="scientific">Loigolactobacillus backii</name>
    <dbReference type="NCBI Taxonomy" id="375175"/>
    <lineage>
        <taxon>Bacteria</taxon>
        <taxon>Bacillati</taxon>
        <taxon>Bacillota</taxon>
        <taxon>Bacilli</taxon>
        <taxon>Lactobacillales</taxon>
        <taxon>Lactobacillaceae</taxon>
        <taxon>Loigolactobacillus</taxon>
    </lineage>
</organism>
<dbReference type="GO" id="GO:0000105">
    <property type="term" value="P:L-histidine biosynthetic process"/>
    <property type="evidence" value="ECO:0007669"/>
    <property type="project" value="UniProtKB-UniRule"/>
</dbReference>
<dbReference type="NCBIfam" id="NF000768">
    <property type="entry name" value="PRK00051.1"/>
    <property type="match status" value="1"/>
</dbReference>
<comment type="cofactor">
    <cofactor evidence="11">
        <name>Mg(2+)</name>
        <dbReference type="ChEBI" id="CHEBI:18420"/>
    </cofactor>
    <text evidence="11">Binds 1 Mg(2+) ion per subunit.</text>
</comment>
<dbReference type="Gene3D" id="3.10.20.810">
    <property type="entry name" value="Phosphoribosyl-AMP cyclohydrolase"/>
    <property type="match status" value="1"/>
</dbReference>
<evidence type="ECO:0000256" key="7">
    <source>
        <dbReference type="ARBA" id="ARBA00022490"/>
    </source>
</evidence>
<comment type="pathway">
    <text evidence="4">Amino-acid biosynthesis; L-histidine biosynthesis; L-histidine from 5-phospho-alpha-D-ribose 1-diphosphate: step 2/9.</text>
</comment>
<evidence type="ECO:0000256" key="9">
    <source>
        <dbReference type="ARBA" id="ARBA00022801"/>
    </source>
</evidence>
<comment type="catalytic activity">
    <reaction evidence="2">
        <text>1-(5-phospho-beta-D-ribosyl)-ATP + H2O = 1-(5-phospho-beta-D-ribosyl)-5'-AMP + diphosphate + H(+)</text>
        <dbReference type="Rhea" id="RHEA:22828"/>
        <dbReference type="ChEBI" id="CHEBI:15377"/>
        <dbReference type="ChEBI" id="CHEBI:15378"/>
        <dbReference type="ChEBI" id="CHEBI:33019"/>
        <dbReference type="ChEBI" id="CHEBI:59457"/>
        <dbReference type="ChEBI" id="CHEBI:73183"/>
        <dbReference type="EC" id="3.6.1.31"/>
    </reaction>
</comment>
<dbReference type="GO" id="GO:0004635">
    <property type="term" value="F:phosphoribosyl-AMP cyclohydrolase activity"/>
    <property type="evidence" value="ECO:0007669"/>
    <property type="project" value="UniProtKB-UniRule"/>
</dbReference>
<dbReference type="InterPro" id="IPR002496">
    <property type="entry name" value="PRib_AMP_CycHydrolase_dom"/>
</dbReference>
<feature type="binding site" evidence="11">
    <location>
        <position position="77"/>
    </location>
    <ligand>
        <name>Mg(2+)</name>
        <dbReference type="ChEBI" id="CHEBI:18420"/>
    </ligand>
</feature>
<dbReference type="GeneID" id="42981009"/>
<dbReference type="STRING" id="375175.AYR53_02005"/>
<proteinExistence type="inferred from homology"/>
<keyword evidence="8 11" id="KW-0028">Amino-acid biosynthesis</keyword>
<keyword evidence="7 11" id="KW-0963">Cytoplasm</keyword>
<comment type="function">
    <text evidence="11">Catalyzes the hydrolysis of the adenine ring of phosphoribosyl-AMP.</text>
</comment>
<dbReference type="SUPFAM" id="SSF141734">
    <property type="entry name" value="HisI-like"/>
    <property type="match status" value="1"/>
</dbReference>
<dbReference type="Pfam" id="PF01502">
    <property type="entry name" value="PRA-CH"/>
    <property type="match status" value="1"/>
</dbReference>
<dbReference type="GO" id="GO:0004636">
    <property type="term" value="F:phosphoribosyl-ATP diphosphatase activity"/>
    <property type="evidence" value="ECO:0007669"/>
    <property type="project" value="UniProtKB-EC"/>
</dbReference>
<dbReference type="GO" id="GO:0008270">
    <property type="term" value="F:zinc ion binding"/>
    <property type="evidence" value="ECO:0007669"/>
    <property type="project" value="UniProtKB-UniRule"/>
</dbReference>
<dbReference type="Proteomes" id="UP000078582">
    <property type="component" value="Chromosome"/>
</dbReference>
<sequence>MIQPDFSKNSAGLITAVVIDAASKDVLMVAYMNETSFQKTLASGETWFWSRSRQQLWHKGETSGNTQQIVNVKIDCDADTLLISVNPAGPACHTGHRSCFYRELTD</sequence>
<comment type="subcellular location">
    <subcellularLocation>
        <location evidence="11">Cytoplasm</location>
    </subcellularLocation>
</comment>
<keyword evidence="11" id="KW-0460">Magnesium</keyword>
<dbReference type="OrthoDB" id="9795769at2"/>
<dbReference type="KEGG" id="lbt:AYR52_11310"/>
<dbReference type="GO" id="GO:0005737">
    <property type="term" value="C:cytoplasm"/>
    <property type="evidence" value="ECO:0007669"/>
    <property type="project" value="UniProtKB-SubCell"/>
</dbReference>
<comment type="similarity">
    <text evidence="6">In the N-terminal section; belongs to the PRA-CH family.</text>
</comment>
<dbReference type="PANTHER" id="PTHR42945">
    <property type="entry name" value="HISTIDINE BIOSYNTHESIS BIFUNCTIONAL PROTEIN"/>
    <property type="match status" value="1"/>
</dbReference>
<keyword evidence="11" id="KW-0479">Metal-binding</keyword>
<feature type="binding site" evidence="11">
    <location>
        <position position="76"/>
    </location>
    <ligand>
        <name>Zn(2+)</name>
        <dbReference type="ChEBI" id="CHEBI:29105"/>
        <note>ligand shared between dimeric partners</note>
    </ligand>
</feature>
<comment type="similarity">
    <text evidence="11">Belongs to the PRA-CH family.</text>
</comment>
<dbReference type="FunFam" id="3.10.20.810:FF:000001">
    <property type="entry name" value="Histidine biosynthesis bifunctional protein HisIE"/>
    <property type="match status" value="1"/>
</dbReference>
<keyword evidence="10 11" id="KW-0368">Histidine biosynthesis</keyword>
<reference evidence="12 13" key="1">
    <citation type="submission" date="2016-03" db="EMBL/GenBank/DDBJ databases">
        <title>Pediococcus and Lactobacillus from brewery environment - whole genome sequencing and assembly.</title>
        <authorList>
            <person name="Behr J."/>
            <person name="Geissler A.J."/>
            <person name="Vogel R.F."/>
        </authorList>
    </citation>
    <scope>NUCLEOTIDE SEQUENCE [LARGE SCALE GENOMIC DNA]</scope>
    <source>
        <strain evidence="12 13">TMW 1.1989</strain>
    </source>
</reference>
<gene>
    <name evidence="11" type="primary">hisI</name>
    <name evidence="12" type="ORF">AYR53_02005</name>
</gene>
<name>A0A192H117_9LACO</name>
<dbReference type="RefSeq" id="WP_068226096.1">
    <property type="nucleotide sequence ID" value="NZ_CP014623.1"/>
</dbReference>
<protein>
    <recommendedName>
        <fullName evidence="11">Phosphoribosyl-AMP cyclohydrolase</fullName>
        <shortName evidence="11">PRA-CH</shortName>
        <ecNumber evidence="11">3.5.4.19</ecNumber>
    </recommendedName>
</protein>
<evidence type="ECO:0000256" key="6">
    <source>
        <dbReference type="ARBA" id="ARBA00008299"/>
    </source>
</evidence>
<comment type="cofactor">
    <cofactor evidence="11">
        <name>Zn(2+)</name>
        <dbReference type="ChEBI" id="CHEBI:29105"/>
    </cofactor>
    <text evidence="11">Binds 1 zinc ion per subunit.</text>
</comment>
<comment type="pathway">
    <text evidence="3 11">Amino-acid biosynthesis; L-histidine biosynthesis; L-histidine from 5-phospho-alpha-D-ribose 1-diphosphate: step 3/9.</text>
</comment>
<comment type="subunit">
    <text evidence="11">Homodimer.</text>
</comment>
<evidence type="ECO:0000256" key="11">
    <source>
        <dbReference type="HAMAP-Rule" id="MF_01021"/>
    </source>
</evidence>
<dbReference type="AlphaFoldDB" id="A0A192H117"/>
<feature type="binding site" evidence="11">
    <location>
        <position position="99"/>
    </location>
    <ligand>
        <name>Zn(2+)</name>
        <dbReference type="ChEBI" id="CHEBI:29105"/>
        <note>ligand shared between dimeric partners</note>
    </ligand>
</feature>
<keyword evidence="11" id="KW-0862">Zinc</keyword>
<evidence type="ECO:0000313" key="12">
    <source>
        <dbReference type="EMBL" id="ANK61641.1"/>
    </source>
</evidence>
<evidence type="ECO:0000256" key="10">
    <source>
        <dbReference type="ARBA" id="ARBA00023102"/>
    </source>
</evidence>
<keyword evidence="9 11" id="KW-0378">Hydrolase</keyword>
<feature type="binding site" evidence="11">
    <location>
        <position position="92"/>
    </location>
    <ligand>
        <name>Zn(2+)</name>
        <dbReference type="ChEBI" id="CHEBI:29105"/>
        <note>ligand shared between dimeric partners</note>
    </ligand>
</feature>
<keyword evidence="13" id="KW-1185">Reference proteome</keyword>
<feature type="binding site" evidence="11">
    <location>
        <position position="75"/>
    </location>
    <ligand>
        <name>Mg(2+)</name>
        <dbReference type="ChEBI" id="CHEBI:18420"/>
    </ligand>
</feature>
<dbReference type="PANTHER" id="PTHR42945:SF9">
    <property type="entry name" value="HISTIDINE BIOSYNTHESIS BIFUNCTIONAL PROTEIN HISIE"/>
    <property type="match status" value="1"/>
</dbReference>
<dbReference type="EMBL" id="CP014873">
    <property type="protein sequence ID" value="ANK61641.1"/>
    <property type="molecule type" value="Genomic_DNA"/>
</dbReference>
<comment type="catalytic activity">
    <reaction evidence="1 11">
        <text>1-(5-phospho-beta-D-ribosyl)-5'-AMP + H2O = 1-(5-phospho-beta-D-ribosyl)-5-[(5-phospho-beta-D-ribosylamino)methylideneamino]imidazole-4-carboxamide</text>
        <dbReference type="Rhea" id="RHEA:20049"/>
        <dbReference type="ChEBI" id="CHEBI:15377"/>
        <dbReference type="ChEBI" id="CHEBI:58435"/>
        <dbReference type="ChEBI" id="CHEBI:59457"/>
        <dbReference type="EC" id="3.5.4.19"/>
    </reaction>
</comment>
<dbReference type="InterPro" id="IPR026660">
    <property type="entry name" value="PRA-CH"/>
</dbReference>
<dbReference type="InterPro" id="IPR038019">
    <property type="entry name" value="PRib_AMP_CycHydrolase_sf"/>
</dbReference>
<dbReference type="GO" id="GO:0000287">
    <property type="term" value="F:magnesium ion binding"/>
    <property type="evidence" value="ECO:0007669"/>
    <property type="project" value="UniProtKB-UniRule"/>
</dbReference>
<evidence type="ECO:0000256" key="4">
    <source>
        <dbReference type="ARBA" id="ARBA00005204"/>
    </source>
</evidence>
<evidence type="ECO:0000256" key="1">
    <source>
        <dbReference type="ARBA" id="ARBA00000024"/>
    </source>
</evidence>
<evidence type="ECO:0000256" key="3">
    <source>
        <dbReference type="ARBA" id="ARBA00005169"/>
    </source>
</evidence>